<dbReference type="EMBL" id="MU154526">
    <property type="protein sequence ID" value="KAF9500699.1"/>
    <property type="molecule type" value="Genomic_DNA"/>
</dbReference>
<evidence type="ECO:0000256" key="1">
    <source>
        <dbReference type="SAM" id="MobiDB-lite"/>
    </source>
</evidence>
<gene>
    <name evidence="3" type="ORF">BDN71DRAFT_1381476</name>
</gene>
<comment type="caution">
    <text evidence="3">The sequence shown here is derived from an EMBL/GenBank/DDBJ whole genome shotgun (WGS) entry which is preliminary data.</text>
</comment>
<accession>A0A9P6AAB6</accession>
<feature type="region of interest" description="Disordered" evidence="1">
    <location>
        <begin position="1"/>
        <end position="51"/>
    </location>
</feature>
<reference evidence="3" key="1">
    <citation type="submission" date="2020-11" db="EMBL/GenBank/DDBJ databases">
        <authorList>
            <consortium name="DOE Joint Genome Institute"/>
            <person name="Ahrendt S."/>
            <person name="Riley R."/>
            <person name="Andreopoulos W."/>
            <person name="Labutti K."/>
            <person name="Pangilinan J."/>
            <person name="Ruiz-Duenas F.J."/>
            <person name="Barrasa J.M."/>
            <person name="Sanchez-Garcia M."/>
            <person name="Camarero S."/>
            <person name="Miyauchi S."/>
            <person name="Serrano A."/>
            <person name="Linde D."/>
            <person name="Babiker R."/>
            <person name="Drula E."/>
            <person name="Ayuso-Fernandez I."/>
            <person name="Pacheco R."/>
            <person name="Padilla G."/>
            <person name="Ferreira P."/>
            <person name="Barriuso J."/>
            <person name="Kellner H."/>
            <person name="Castanera R."/>
            <person name="Alfaro M."/>
            <person name="Ramirez L."/>
            <person name="Pisabarro A.G."/>
            <person name="Kuo A."/>
            <person name="Tritt A."/>
            <person name="Lipzen A."/>
            <person name="He G."/>
            <person name="Yan M."/>
            <person name="Ng V."/>
            <person name="Cullen D."/>
            <person name="Martin F."/>
            <person name="Rosso M.-N."/>
            <person name="Henrissat B."/>
            <person name="Hibbett D."/>
            <person name="Martinez A.T."/>
            <person name="Grigoriev I.V."/>
        </authorList>
    </citation>
    <scope>NUCLEOTIDE SEQUENCE</scope>
    <source>
        <strain evidence="3">ATCC 90797</strain>
    </source>
</reference>
<feature type="domain" description="T6SS Phospholipase effector Tle1-like catalytic" evidence="2">
    <location>
        <begin position="68"/>
        <end position="352"/>
    </location>
</feature>
<dbReference type="AlphaFoldDB" id="A0A9P6AAB6"/>
<name>A0A9P6AAB6_PLEER</name>
<dbReference type="OrthoDB" id="3162439at2759"/>
<organism evidence="3 4">
    <name type="scientific">Pleurotus eryngii</name>
    <name type="common">Boletus of the steppes</name>
    <dbReference type="NCBI Taxonomy" id="5323"/>
    <lineage>
        <taxon>Eukaryota</taxon>
        <taxon>Fungi</taxon>
        <taxon>Dikarya</taxon>
        <taxon>Basidiomycota</taxon>
        <taxon>Agaricomycotina</taxon>
        <taxon>Agaricomycetes</taxon>
        <taxon>Agaricomycetidae</taxon>
        <taxon>Agaricales</taxon>
        <taxon>Pleurotineae</taxon>
        <taxon>Pleurotaceae</taxon>
        <taxon>Pleurotus</taxon>
    </lineage>
</organism>
<proteinExistence type="predicted"/>
<feature type="compositionally biased region" description="Polar residues" evidence="1">
    <location>
        <begin position="1"/>
        <end position="17"/>
    </location>
</feature>
<keyword evidence="4" id="KW-1185">Reference proteome</keyword>
<evidence type="ECO:0000259" key="2">
    <source>
        <dbReference type="Pfam" id="PF09994"/>
    </source>
</evidence>
<dbReference type="PANTHER" id="PTHR33840:SF2">
    <property type="entry name" value="TLE1 PHOSPHOLIPASE DOMAIN-CONTAINING PROTEIN"/>
    <property type="match status" value="1"/>
</dbReference>
<sequence>MSESSTWLNGHGQQESVATLVDAGPAEQVKESKAQLPPLSPSSPIVVEGDPSVIPPEHPFRTLVLWKVFDGTGDQFDGDNSNIVQLFTLLKKDDRDVQMVYYQAGIGTYTSPNIATPLMAKVSKTLDEMVAWNLGRHVMDGYEFLMQNYKAGDRICIFGFSRGAYTARALAGMIHKVGLLPACNHQQVPFAYKMFKRADETGWKQSNAFKKAFSVDVDIEFIGVWDTVSSVGLIPRKLPFTTSNTIVRTFRHAIALDEHRAKFKANHWNRPNTTEQTLSISDHHRKAHKNHPRATNPRLKALERKYTKDHSKQTDIEEVWFAGCHCDVGGGSVPNDTQHSLARIPLRWMIRECFKTNTGIMFDCEGLQALGLDPGALYPEVLPRPPMATDFGTLRIQDIPKSSSGSPDDTQLPNFADAGDFSSALYKSEEDHDLLDLLSPVYDQLSLAPYWWVLELWPIKQRYQKSDNSWASYLGFNMGAGRIVPKQKRGVKVHRSVKVRMEALHSNGTPYVPRASFEKALADGKVEWVD</sequence>
<dbReference type="Pfam" id="PF09994">
    <property type="entry name" value="T6SS_Tle1-like_cat"/>
    <property type="match status" value="1"/>
</dbReference>
<dbReference type="PANTHER" id="PTHR33840">
    <property type="match status" value="1"/>
</dbReference>
<dbReference type="Proteomes" id="UP000807025">
    <property type="component" value="Unassembled WGS sequence"/>
</dbReference>
<protein>
    <recommendedName>
        <fullName evidence="2">T6SS Phospholipase effector Tle1-like catalytic domain-containing protein</fullName>
    </recommendedName>
</protein>
<evidence type="ECO:0000313" key="4">
    <source>
        <dbReference type="Proteomes" id="UP000807025"/>
    </source>
</evidence>
<evidence type="ECO:0000313" key="3">
    <source>
        <dbReference type="EMBL" id="KAF9500699.1"/>
    </source>
</evidence>
<dbReference type="InterPro" id="IPR018712">
    <property type="entry name" value="Tle1-like_cat"/>
</dbReference>